<evidence type="ECO:0000313" key="7">
    <source>
        <dbReference type="EMBL" id="CAD6942027.1"/>
    </source>
</evidence>
<sequence length="512" mass="54041">MTTTMAAANAKILVVGPPSGQIKTLISKTNAINAKHRPFDALFVLGDLFAPSPTPNDGSEDSSDDEVAQLLNRSLSCTIPTYFALGTAPFPAQVQRKIDEGDPSLQPIPIVHNLSYLGHAGILPIPTSTGPTLNLAFVGGQWDPVAWRAAPLHNSISADQPAAVTTEEGQGASTEKKFGPQHITPQLIHDLLTHPALTLSKQPKRKVKPRRPQEQQFKAEHEEEEFEAPTTLAQARAQQAAKLAALTRSPHSRRDILPPTPSRRTGAAVPLDPASFPHESMPRWGAPPLANLLARARPRYVFALGPSSSSASDGIQELPVGSEVRSYGTFYERPPYLNPPSTRNSGKGEPAPASTSTGTPAVTRFVSLANLGNQKKVRWFMALNLPVPSISGGQIPAQPVPPNTTPSLYGMLGFQRVAPSPAGPGGKEHTSASGRKALPSQEESMPNFRFAVSTGRKGGSGAGAGIPPRGYTCRLCSQPGHYIQDCQLASGSKPAGTETGAAGGDGQESGRV</sequence>
<protein>
    <recommendedName>
        <fullName evidence="6">Zinc knuckle CX2CX3GHX4C domain-containing protein</fullName>
    </recommendedName>
</protein>
<feature type="region of interest" description="Disordered" evidence="5">
    <location>
        <begin position="246"/>
        <end position="269"/>
    </location>
</feature>
<keyword evidence="1" id="KW-0507">mRNA processing</keyword>
<keyword evidence="3" id="KW-0863">Zinc-finger</keyword>
<feature type="region of interest" description="Disordered" evidence="5">
    <location>
        <begin position="486"/>
        <end position="512"/>
    </location>
</feature>
<keyword evidence="8" id="KW-1185">Reference proteome</keyword>
<gene>
    <name evidence="7" type="ORF">JKIAZH3_G6147</name>
</gene>
<evidence type="ECO:0000256" key="5">
    <source>
        <dbReference type="SAM" id="MobiDB-lite"/>
    </source>
</evidence>
<keyword evidence="4" id="KW-0862">Zinc</keyword>
<evidence type="ECO:0000256" key="2">
    <source>
        <dbReference type="ARBA" id="ARBA00022723"/>
    </source>
</evidence>
<evidence type="ECO:0000256" key="1">
    <source>
        <dbReference type="ARBA" id="ARBA00022664"/>
    </source>
</evidence>
<keyword evidence="2" id="KW-0479">Metal-binding</keyword>
<feature type="domain" description="Zinc knuckle CX2CX3GHX4C" evidence="6">
    <location>
        <begin position="468"/>
        <end position="486"/>
    </location>
</feature>
<feature type="region of interest" description="Disordered" evidence="5">
    <location>
        <begin position="198"/>
        <end position="226"/>
    </location>
</feature>
<feature type="compositionally biased region" description="Basic and acidic residues" evidence="5">
    <location>
        <begin position="211"/>
        <end position="221"/>
    </location>
</feature>
<proteinExistence type="predicted"/>
<dbReference type="InterPro" id="IPR036875">
    <property type="entry name" value="Znf_CCHC_sf"/>
</dbReference>
<feature type="region of interest" description="Disordered" evidence="5">
    <location>
        <begin position="331"/>
        <end position="359"/>
    </location>
</feature>
<comment type="caution">
    <text evidence="7">The sequence shown here is derived from an EMBL/GenBank/DDBJ whole genome shotgun (WGS) entry which is preliminary data.</text>
</comment>
<dbReference type="PANTHER" id="PTHR12072:SF4">
    <property type="entry name" value="CWF19-LIKE PROTEIN 1"/>
    <property type="match status" value="1"/>
</dbReference>
<name>A0ABN7IZY3_9BASI</name>
<evidence type="ECO:0000259" key="6">
    <source>
        <dbReference type="Pfam" id="PF13696"/>
    </source>
</evidence>
<dbReference type="Proteomes" id="UP000836402">
    <property type="component" value="Unassembled WGS sequence"/>
</dbReference>
<feature type="region of interest" description="Disordered" evidence="5">
    <location>
        <begin position="418"/>
        <end position="444"/>
    </location>
</feature>
<dbReference type="SUPFAM" id="SSF57756">
    <property type="entry name" value="Retrovirus zinc finger-like domains"/>
    <property type="match status" value="1"/>
</dbReference>
<accession>A0ABN7IZY3</accession>
<reference evidence="7" key="1">
    <citation type="submission" date="2020-10" db="EMBL/GenBank/DDBJ databases">
        <authorList>
            <person name="Sedaghatjoo S."/>
        </authorList>
    </citation>
    <scope>NUCLEOTIDE SEQUENCE</scope>
    <source>
        <strain evidence="7">AZH3</strain>
    </source>
</reference>
<dbReference type="PANTHER" id="PTHR12072">
    <property type="entry name" value="CWF19, CELL CYCLE CONTROL PROTEIN"/>
    <property type="match status" value="1"/>
</dbReference>
<dbReference type="EMBL" id="CAJHJG010004552">
    <property type="protein sequence ID" value="CAD6942027.1"/>
    <property type="molecule type" value="Genomic_DNA"/>
</dbReference>
<dbReference type="Gene3D" id="4.10.60.10">
    <property type="entry name" value="Zinc finger, CCHC-type"/>
    <property type="match status" value="1"/>
</dbReference>
<dbReference type="InterPro" id="IPR040194">
    <property type="entry name" value="Cwf19-like"/>
</dbReference>
<evidence type="ECO:0000256" key="4">
    <source>
        <dbReference type="ARBA" id="ARBA00022833"/>
    </source>
</evidence>
<dbReference type="InterPro" id="IPR025829">
    <property type="entry name" value="Zn_knuckle_CX2CX3GHX4C"/>
</dbReference>
<evidence type="ECO:0000313" key="8">
    <source>
        <dbReference type="Proteomes" id="UP000836402"/>
    </source>
</evidence>
<feature type="compositionally biased region" description="Gly residues" evidence="5">
    <location>
        <begin position="501"/>
        <end position="512"/>
    </location>
</feature>
<organism evidence="7 8">
    <name type="scientific">Tilletia caries</name>
    <name type="common">wheat bunt fungus</name>
    <dbReference type="NCBI Taxonomy" id="13290"/>
    <lineage>
        <taxon>Eukaryota</taxon>
        <taxon>Fungi</taxon>
        <taxon>Dikarya</taxon>
        <taxon>Basidiomycota</taxon>
        <taxon>Ustilaginomycotina</taxon>
        <taxon>Exobasidiomycetes</taxon>
        <taxon>Tilletiales</taxon>
        <taxon>Tilletiaceae</taxon>
        <taxon>Tilletia</taxon>
    </lineage>
</organism>
<dbReference type="Pfam" id="PF13696">
    <property type="entry name" value="zf-CCHC_2"/>
    <property type="match status" value="1"/>
</dbReference>
<evidence type="ECO:0000256" key="3">
    <source>
        <dbReference type="ARBA" id="ARBA00022771"/>
    </source>
</evidence>